<name>X0VVT9_9ZZZZ</name>
<reference evidence="1" key="1">
    <citation type="journal article" date="2014" name="Front. Microbiol.">
        <title>High frequency of phylogenetically diverse reductive dehalogenase-homologous genes in deep subseafloor sedimentary metagenomes.</title>
        <authorList>
            <person name="Kawai M."/>
            <person name="Futagami T."/>
            <person name="Toyoda A."/>
            <person name="Takaki Y."/>
            <person name="Nishi S."/>
            <person name="Hori S."/>
            <person name="Arai W."/>
            <person name="Tsubouchi T."/>
            <person name="Morono Y."/>
            <person name="Uchiyama I."/>
            <person name="Ito T."/>
            <person name="Fujiyama A."/>
            <person name="Inagaki F."/>
            <person name="Takami H."/>
        </authorList>
    </citation>
    <scope>NUCLEOTIDE SEQUENCE</scope>
    <source>
        <strain evidence="1">Expedition CK06-06</strain>
    </source>
</reference>
<evidence type="ECO:0008006" key="2">
    <source>
        <dbReference type="Google" id="ProtNLM"/>
    </source>
</evidence>
<accession>X0VVT9</accession>
<dbReference type="InterPro" id="IPR004165">
    <property type="entry name" value="CoA_trans_fam_I"/>
</dbReference>
<dbReference type="Gene3D" id="3.40.1080.10">
    <property type="entry name" value="Glutaconate Coenzyme A-transferase"/>
    <property type="match status" value="1"/>
</dbReference>
<comment type="caution">
    <text evidence="1">The sequence shown here is derived from an EMBL/GenBank/DDBJ whole genome shotgun (WGS) entry which is preliminary data.</text>
</comment>
<dbReference type="Pfam" id="PF01144">
    <property type="entry name" value="CoA_trans"/>
    <property type="match status" value="1"/>
</dbReference>
<dbReference type="Gene3D" id="3.30.30.40">
    <property type="match status" value="1"/>
</dbReference>
<dbReference type="EMBL" id="BARS01035105">
    <property type="protein sequence ID" value="GAG15247.1"/>
    <property type="molecule type" value="Genomic_DNA"/>
</dbReference>
<dbReference type="SUPFAM" id="SSF100950">
    <property type="entry name" value="NagB/RpiA/CoA transferase-like"/>
    <property type="match status" value="1"/>
</dbReference>
<proteinExistence type="predicted"/>
<feature type="non-terminal residue" evidence="1">
    <location>
        <position position="1"/>
    </location>
</feature>
<evidence type="ECO:0000313" key="1">
    <source>
        <dbReference type="EMBL" id="GAG15247.1"/>
    </source>
</evidence>
<sequence length="166" mass="18338">KHSGAKVVEEPFTGKKVALVPAINPDVAIIHVNQCDVYGNARVYGPSITPLETAAASKNVILSTEEIISTDEIKKDPGKTTIPYYMVNAVVVAPYGAHPGTVPGYYSYDSEHLEEFFACGSLEDLGEYIDKYVHSISGHEDYMEMVGGEARMKELKELEWIKEGYY</sequence>
<organism evidence="1">
    <name type="scientific">marine sediment metagenome</name>
    <dbReference type="NCBI Taxonomy" id="412755"/>
    <lineage>
        <taxon>unclassified sequences</taxon>
        <taxon>metagenomes</taxon>
        <taxon>ecological metagenomes</taxon>
    </lineage>
</organism>
<dbReference type="AlphaFoldDB" id="X0VVT9"/>
<protein>
    <recommendedName>
        <fullName evidence="2">CoA transferase subunit A</fullName>
    </recommendedName>
</protein>
<dbReference type="InterPro" id="IPR037171">
    <property type="entry name" value="NagB/RpiA_transferase-like"/>
</dbReference>
<gene>
    <name evidence="1" type="ORF">S01H1_54133</name>
</gene>
<dbReference type="GO" id="GO:0008410">
    <property type="term" value="F:CoA-transferase activity"/>
    <property type="evidence" value="ECO:0007669"/>
    <property type="project" value="InterPro"/>
</dbReference>